<reference evidence="1" key="1">
    <citation type="submission" date="2014-09" db="EMBL/GenBank/DDBJ databases">
        <authorList>
            <person name="Magalhaes I.L.F."/>
            <person name="Oliveira U."/>
            <person name="Santos F.R."/>
            <person name="Vidigal T.H.D.A."/>
            <person name="Brescovit A.D."/>
            <person name="Santos A.J."/>
        </authorList>
    </citation>
    <scope>NUCLEOTIDE SEQUENCE</scope>
    <source>
        <tissue evidence="1">Shoot tissue taken approximately 20 cm above the soil surface</tissue>
    </source>
</reference>
<accession>A0A0A9FIP6</accession>
<reference evidence="1" key="2">
    <citation type="journal article" date="2015" name="Data Brief">
        <title>Shoot transcriptome of the giant reed, Arundo donax.</title>
        <authorList>
            <person name="Barrero R.A."/>
            <person name="Guerrero F.D."/>
            <person name="Moolhuijzen P."/>
            <person name="Goolsby J.A."/>
            <person name="Tidwell J."/>
            <person name="Bellgard S.E."/>
            <person name="Bellgard M.I."/>
        </authorList>
    </citation>
    <scope>NUCLEOTIDE SEQUENCE</scope>
    <source>
        <tissue evidence="1">Shoot tissue taken approximately 20 cm above the soil surface</tissue>
    </source>
</reference>
<dbReference type="AlphaFoldDB" id="A0A0A9FIP6"/>
<organism evidence="1">
    <name type="scientific">Arundo donax</name>
    <name type="common">Giant reed</name>
    <name type="synonym">Donax arundinaceus</name>
    <dbReference type="NCBI Taxonomy" id="35708"/>
    <lineage>
        <taxon>Eukaryota</taxon>
        <taxon>Viridiplantae</taxon>
        <taxon>Streptophyta</taxon>
        <taxon>Embryophyta</taxon>
        <taxon>Tracheophyta</taxon>
        <taxon>Spermatophyta</taxon>
        <taxon>Magnoliopsida</taxon>
        <taxon>Liliopsida</taxon>
        <taxon>Poales</taxon>
        <taxon>Poaceae</taxon>
        <taxon>PACMAD clade</taxon>
        <taxon>Arundinoideae</taxon>
        <taxon>Arundineae</taxon>
        <taxon>Arundo</taxon>
    </lineage>
</organism>
<evidence type="ECO:0000313" key="1">
    <source>
        <dbReference type="EMBL" id="JAE12212.1"/>
    </source>
</evidence>
<name>A0A0A9FIP6_ARUDO</name>
<proteinExistence type="predicted"/>
<dbReference type="EMBL" id="GBRH01185684">
    <property type="protein sequence ID" value="JAE12212.1"/>
    <property type="molecule type" value="Transcribed_RNA"/>
</dbReference>
<sequence length="32" mass="3589">MSDGLHRCCITNVAVAMATTLNFKPTRTLLYF</sequence>
<protein>
    <submittedName>
        <fullName evidence="1">Uncharacterized protein</fullName>
    </submittedName>
</protein>